<proteinExistence type="predicted"/>
<protein>
    <submittedName>
        <fullName evidence="1">Glycosyltransferase family 2 protein</fullName>
    </submittedName>
</protein>
<reference evidence="1 2" key="1">
    <citation type="submission" date="2019-12" db="EMBL/GenBank/DDBJ databases">
        <authorList>
            <person name="Zhang Y.-J."/>
        </authorList>
    </citation>
    <scope>NUCLEOTIDE SEQUENCE [LARGE SCALE GENOMIC DNA]</scope>
    <source>
        <strain evidence="1 2">H18S-6</strain>
    </source>
</reference>
<name>A0A6A4RCY2_9RHOB</name>
<organism evidence="1 2">
    <name type="scientific">Parasedimentitalea maritima</name>
    <dbReference type="NCBI Taxonomy" id="2578117"/>
    <lineage>
        <taxon>Bacteria</taxon>
        <taxon>Pseudomonadati</taxon>
        <taxon>Pseudomonadota</taxon>
        <taxon>Alphaproteobacteria</taxon>
        <taxon>Rhodobacterales</taxon>
        <taxon>Paracoccaceae</taxon>
        <taxon>Parasedimentitalea</taxon>
    </lineage>
</organism>
<dbReference type="RefSeq" id="WP_158978921.1">
    <property type="nucleotide sequence ID" value="NZ_WSFO01000004.1"/>
</dbReference>
<sequence>MKTTKRPLWQRLRDRLNRAAHHRRLLSSIRHLHGPATPQAALNEVTLVTLVRDGAYYLPAFFEHYRSLGILHFVFIDNGSTDATLDMIRAEPGTVILQSHLPWGQFENDLRRYAAVRYCRDRWCLFADMDEIFDFEGRAEIGLDGLTTYLRSRGLTALMAQMLEMFPKAPLNTVAKMPYDQVLTQFHHCDISTVRALDYASPDTGFSYFLQGNVLENSNTEILFDGIRGKVFGENCCLSKHPLVFVGEGVEPGVHPHCSSGVRVAGFAALIKHYKFANDALGRDRASIAKASINHGEDRLRAEHMERSPDLTLWSPSAQEFPGIPALQAQEFLMTSDAYKTHLAEATQ</sequence>
<dbReference type="GO" id="GO:0016740">
    <property type="term" value="F:transferase activity"/>
    <property type="evidence" value="ECO:0007669"/>
    <property type="project" value="UniProtKB-KW"/>
</dbReference>
<dbReference type="AlphaFoldDB" id="A0A6A4RCY2"/>
<dbReference type="Gene3D" id="3.90.550.10">
    <property type="entry name" value="Spore Coat Polysaccharide Biosynthesis Protein SpsA, Chain A"/>
    <property type="match status" value="1"/>
</dbReference>
<dbReference type="EMBL" id="WSFO01000004">
    <property type="protein sequence ID" value="KAE9630565.1"/>
    <property type="molecule type" value="Genomic_DNA"/>
</dbReference>
<accession>A0A6A4RCY2</accession>
<keyword evidence="1" id="KW-0808">Transferase</keyword>
<evidence type="ECO:0000313" key="1">
    <source>
        <dbReference type="EMBL" id="KAE9630565.1"/>
    </source>
</evidence>
<dbReference type="Proteomes" id="UP000441586">
    <property type="component" value="Unassembled WGS sequence"/>
</dbReference>
<dbReference type="SUPFAM" id="SSF53448">
    <property type="entry name" value="Nucleotide-diphospho-sugar transferases"/>
    <property type="match status" value="1"/>
</dbReference>
<dbReference type="InterPro" id="IPR029044">
    <property type="entry name" value="Nucleotide-diphossugar_trans"/>
</dbReference>
<dbReference type="Pfam" id="PF13704">
    <property type="entry name" value="Glyco_tranf_2_4"/>
    <property type="match status" value="1"/>
</dbReference>
<gene>
    <name evidence="1" type="ORF">GP644_09195</name>
</gene>
<comment type="caution">
    <text evidence="1">The sequence shown here is derived from an EMBL/GenBank/DDBJ whole genome shotgun (WGS) entry which is preliminary data.</text>
</comment>
<evidence type="ECO:0000313" key="2">
    <source>
        <dbReference type="Proteomes" id="UP000441586"/>
    </source>
</evidence>